<feature type="compositionally biased region" description="Polar residues" evidence="6">
    <location>
        <begin position="9"/>
        <end position="20"/>
    </location>
</feature>
<dbReference type="Gene3D" id="1.10.1740.10">
    <property type="match status" value="1"/>
</dbReference>
<dbReference type="InterPro" id="IPR013324">
    <property type="entry name" value="RNA_pol_sigma_r3/r4-like"/>
</dbReference>
<dbReference type="GO" id="GO:0003677">
    <property type="term" value="F:DNA binding"/>
    <property type="evidence" value="ECO:0007669"/>
    <property type="project" value="UniProtKB-KW"/>
</dbReference>
<keyword evidence="5" id="KW-0804">Transcription</keyword>
<dbReference type="InterPro" id="IPR007627">
    <property type="entry name" value="RNA_pol_sigma70_r2"/>
</dbReference>
<dbReference type="Pfam" id="PF08281">
    <property type="entry name" value="Sigma70_r4_2"/>
    <property type="match status" value="1"/>
</dbReference>
<evidence type="ECO:0000256" key="2">
    <source>
        <dbReference type="ARBA" id="ARBA00023015"/>
    </source>
</evidence>
<evidence type="ECO:0000259" key="8">
    <source>
        <dbReference type="Pfam" id="PF08281"/>
    </source>
</evidence>
<dbReference type="EMBL" id="BONZ01000074">
    <property type="protein sequence ID" value="GIH18879.1"/>
    <property type="molecule type" value="Genomic_DNA"/>
</dbReference>
<dbReference type="InterPro" id="IPR013325">
    <property type="entry name" value="RNA_pol_sigma_r2"/>
</dbReference>
<dbReference type="PANTHER" id="PTHR43133:SF50">
    <property type="entry name" value="ECF RNA POLYMERASE SIGMA FACTOR SIGM"/>
    <property type="match status" value="1"/>
</dbReference>
<dbReference type="InterPro" id="IPR013249">
    <property type="entry name" value="RNA_pol_sigma70_r4_t2"/>
</dbReference>
<protein>
    <submittedName>
        <fullName evidence="9">RNA polymerase sigma24 factor</fullName>
    </submittedName>
</protein>
<feature type="domain" description="RNA polymerase sigma-70 region 2" evidence="7">
    <location>
        <begin position="45"/>
        <end position="97"/>
    </location>
</feature>
<dbReference type="Gene3D" id="1.10.10.10">
    <property type="entry name" value="Winged helix-like DNA-binding domain superfamily/Winged helix DNA-binding domain"/>
    <property type="match status" value="1"/>
</dbReference>
<dbReference type="SUPFAM" id="SSF88946">
    <property type="entry name" value="Sigma2 domain of RNA polymerase sigma factors"/>
    <property type="match status" value="1"/>
</dbReference>
<dbReference type="InterPro" id="IPR014284">
    <property type="entry name" value="RNA_pol_sigma-70_dom"/>
</dbReference>
<dbReference type="GO" id="GO:0006352">
    <property type="term" value="P:DNA-templated transcription initiation"/>
    <property type="evidence" value="ECO:0007669"/>
    <property type="project" value="InterPro"/>
</dbReference>
<evidence type="ECO:0000256" key="4">
    <source>
        <dbReference type="ARBA" id="ARBA00023125"/>
    </source>
</evidence>
<comment type="similarity">
    <text evidence="1">Belongs to the sigma-70 factor family. ECF subfamily.</text>
</comment>
<proteinExistence type="inferred from homology"/>
<dbReference type="NCBIfam" id="TIGR02937">
    <property type="entry name" value="sigma70-ECF"/>
    <property type="match status" value="1"/>
</dbReference>
<feature type="region of interest" description="Disordered" evidence="6">
    <location>
        <begin position="1"/>
        <end position="22"/>
    </location>
</feature>
<evidence type="ECO:0000256" key="3">
    <source>
        <dbReference type="ARBA" id="ARBA00023082"/>
    </source>
</evidence>
<name>A0A8J3VUD6_9ACTN</name>
<reference evidence="9" key="1">
    <citation type="submission" date="2021-01" db="EMBL/GenBank/DDBJ databases">
        <title>Whole genome shotgun sequence of Rugosimonospora africana NBRC 104875.</title>
        <authorList>
            <person name="Komaki H."/>
            <person name="Tamura T."/>
        </authorList>
    </citation>
    <scope>NUCLEOTIDE SEQUENCE</scope>
    <source>
        <strain evidence="9">NBRC 104875</strain>
    </source>
</reference>
<dbReference type="Proteomes" id="UP000642748">
    <property type="component" value="Unassembled WGS sequence"/>
</dbReference>
<feature type="domain" description="RNA polymerase sigma factor 70 region 4 type 2" evidence="8">
    <location>
        <begin position="119"/>
        <end position="170"/>
    </location>
</feature>
<evidence type="ECO:0000256" key="6">
    <source>
        <dbReference type="SAM" id="MobiDB-lite"/>
    </source>
</evidence>
<keyword evidence="4" id="KW-0238">DNA-binding</keyword>
<dbReference type="SUPFAM" id="SSF88659">
    <property type="entry name" value="Sigma3 and sigma4 domains of RNA polymerase sigma factors"/>
    <property type="match status" value="1"/>
</dbReference>
<keyword evidence="3" id="KW-0731">Sigma factor</keyword>
<sequence length="185" mass="20733">MTALREKSSNGAENPASSPGSGERLAGFEELYAAQFHNLTLQLNAYVGSLSEAQDLVQEAFCRAIPRWQKLSAYDDPAGWVRRVAWNLAISGWRRHRTVMAFLGRQREQHVEGPSPDRVALMRALATLPDRQRRIFVLYYIAGDSVLEIAEREGVPEGTVKSWLHRARSAVAAQLTDDRRETGDV</sequence>
<dbReference type="AlphaFoldDB" id="A0A8J3VUD6"/>
<dbReference type="CDD" id="cd06171">
    <property type="entry name" value="Sigma70_r4"/>
    <property type="match status" value="1"/>
</dbReference>
<evidence type="ECO:0000259" key="7">
    <source>
        <dbReference type="Pfam" id="PF04542"/>
    </source>
</evidence>
<dbReference type="Pfam" id="PF04542">
    <property type="entry name" value="Sigma70_r2"/>
    <property type="match status" value="1"/>
</dbReference>
<evidence type="ECO:0000256" key="1">
    <source>
        <dbReference type="ARBA" id="ARBA00010641"/>
    </source>
</evidence>
<dbReference type="PANTHER" id="PTHR43133">
    <property type="entry name" value="RNA POLYMERASE ECF-TYPE SIGMA FACTO"/>
    <property type="match status" value="1"/>
</dbReference>
<dbReference type="GO" id="GO:0016987">
    <property type="term" value="F:sigma factor activity"/>
    <property type="evidence" value="ECO:0007669"/>
    <property type="project" value="UniProtKB-KW"/>
</dbReference>
<organism evidence="9 10">
    <name type="scientific">Rugosimonospora africana</name>
    <dbReference type="NCBI Taxonomy" id="556532"/>
    <lineage>
        <taxon>Bacteria</taxon>
        <taxon>Bacillati</taxon>
        <taxon>Actinomycetota</taxon>
        <taxon>Actinomycetes</taxon>
        <taxon>Micromonosporales</taxon>
        <taxon>Micromonosporaceae</taxon>
        <taxon>Rugosimonospora</taxon>
    </lineage>
</organism>
<evidence type="ECO:0000313" key="10">
    <source>
        <dbReference type="Proteomes" id="UP000642748"/>
    </source>
</evidence>
<evidence type="ECO:0000313" key="9">
    <source>
        <dbReference type="EMBL" id="GIH18879.1"/>
    </source>
</evidence>
<keyword evidence="2" id="KW-0805">Transcription regulation</keyword>
<dbReference type="InterPro" id="IPR036388">
    <property type="entry name" value="WH-like_DNA-bd_sf"/>
</dbReference>
<comment type="caution">
    <text evidence="9">The sequence shown here is derived from an EMBL/GenBank/DDBJ whole genome shotgun (WGS) entry which is preliminary data.</text>
</comment>
<evidence type="ECO:0000256" key="5">
    <source>
        <dbReference type="ARBA" id="ARBA00023163"/>
    </source>
</evidence>
<dbReference type="InterPro" id="IPR039425">
    <property type="entry name" value="RNA_pol_sigma-70-like"/>
</dbReference>
<accession>A0A8J3VUD6</accession>
<dbReference type="RefSeq" id="WP_203922380.1">
    <property type="nucleotide sequence ID" value="NZ_BONZ01000074.1"/>
</dbReference>
<gene>
    <name evidence="9" type="ORF">Raf01_70510</name>
</gene>
<keyword evidence="10" id="KW-1185">Reference proteome</keyword>